<name>A0A8S3K0P5_9BILA</name>
<protein>
    <submittedName>
        <fullName evidence="1">Uncharacterized protein</fullName>
    </submittedName>
</protein>
<comment type="caution">
    <text evidence="1">The sequence shown here is derived from an EMBL/GenBank/DDBJ whole genome shotgun (WGS) entry which is preliminary data.</text>
</comment>
<sequence length="84" mass="10028">LQGQTLALIQHFVYYQRYSTYFKSSCYYDIIKKPIDLYYFVLKETNTYAVIDVHDIITYVIPFKNSEDTSTVVVTPIHFTYEHN</sequence>
<organism evidence="1 2">
    <name type="scientific">Rotaria magnacalcarata</name>
    <dbReference type="NCBI Taxonomy" id="392030"/>
    <lineage>
        <taxon>Eukaryota</taxon>
        <taxon>Metazoa</taxon>
        <taxon>Spiralia</taxon>
        <taxon>Gnathifera</taxon>
        <taxon>Rotifera</taxon>
        <taxon>Eurotatoria</taxon>
        <taxon>Bdelloidea</taxon>
        <taxon>Philodinida</taxon>
        <taxon>Philodinidae</taxon>
        <taxon>Rotaria</taxon>
    </lineage>
</organism>
<proteinExistence type="predicted"/>
<accession>A0A8S3K0P5</accession>
<evidence type="ECO:0000313" key="1">
    <source>
        <dbReference type="EMBL" id="CAF5224668.1"/>
    </source>
</evidence>
<dbReference type="Proteomes" id="UP000676336">
    <property type="component" value="Unassembled WGS sequence"/>
</dbReference>
<dbReference type="EMBL" id="CAJOBI010357536">
    <property type="protein sequence ID" value="CAF5224668.1"/>
    <property type="molecule type" value="Genomic_DNA"/>
</dbReference>
<reference evidence="1" key="1">
    <citation type="submission" date="2021-02" db="EMBL/GenBank/DDBJ databases">
        <authorList>
            <person name="Nowell W R."/>
        </authorList>
    </citation>
    <scope>NUCLEOTIDE SEQUENCE</scope>
</reference>
<gene>
    <name evidence="1" type="ORF">SMN809_LOCUS83920</name>
</gene>
<dbReference type="AlphaFoldDB" id="A0A8S3K0P5"/>
<feature type="non-terminal residue" evidence="1">
    <location>
        <position position="1"/>
    </location>
</feature>
<evidence type="ECO:0000313" key="2">
    <source>
        <dbReference type="Proteomes" id="UP000676336"/>
    </source>
</evidence>